<sequence>MKEILTNVKNSKANSLMLFAVYFVINFLFLTKYGIRQSFVPISILIVAFIAVHIFLFFLRKNELLTKKINIKLVYLLTGILGVGYIALCHILKDPYQMNIDRWQTLDFSLDYWIHGKYIYNTRNFMGNLSSYLPGQLLLALPAYLLGNVGYLQVAAFLLFSYAVLLEFKSNLIRFTAILMLGISLSYIYEVVCKSDFISSFIFVAAFILFWHSEFKGDYFQKPVLLGVCLGVLFLTRSVAVIPLIIFLLKPFLATDTNRKIKTAVAFILSVGILLLTVFFPADNLDYIIQHNPLVLQGQSNTLVMLGFLVTTLVMSFYVRTIHDVFYFSAYIVFLVMLSFVLEKYLLFGLGFQHNLFSTTYLAACLPFSIIAYCFSVQKETEKV</sequence>
<evidence type="ECO:0000313" key="2">
    <source>
        <dbReference type="EMBL" id="GEN73818.1"/>
    </source>
</evidence>
<feature type="transmembrane region" description="Helical" evidence="1">
    <location>
        <begin position="195"/>
        <end position="212"/>
    </location>
</feature>
<accession>A0A511YF45</accession>
<keyword evidence="1" id="KW-0472">Membrane</keyword>
<gene>
    <name evidence="2" type="ORF">CLA01_38900</name>
</gene>
<feature type="transmembrane region" description="Helical" evidence="1">
    <location>
        <begin position="71"/>
        <end position="93"/>
    </location>
</feature>
<name>A0A511YF45_9FLAO</name>
<evidence type="ECO:0008006" key="4">
    <source>
        <dbReference type="Google" id="ProtNLM"/>
    </source>
</evidence>
<feature type="transmembrane region" description="Helical" evidence="1">
    <location>
        <begin position="325"/>
        <end position="347"/>
    </location>
</feature>
<dbReference type="OrthoDB" id="1327677at2"/>
<feature type="transmembrane region" description="Helical" evidence="1">
    <location>
        <begin position="359"/>
        <end position="378"/>
    </location>
</feature>
<reference evidence="2 3" key="1">
    <citation type="submission" date="2019-07" db="EMBL/GenBank/DDBJ databases">
        <title>Whole genome shotgun sequence of Chryseobacterium lathyri NBRC 105250.</title>
        <authorList>
            <person name="Hosoyama A."/>
            <person name="Uohara A."/>
            <person name="Ohji S."/>
            <person name="Ichikawa N."/>
        </authorList>
    </citation>
    <scope>NUCLEOTIDE SEQUENCE [LARGE SCALE GENOMIC DNA]</scope>
    <source>
        <strain evidence="2 3">NBRC 105250</strain>
    </source>
</reference>
<proteinExistence type="predicted"/>
<organism evidence="2 3">
    <name type="scientific">Chryseobacterium lathyri</name>
    <dbReference type="NCBI Taxonomy" id="395933"/>
    <lineage>
        <taxon>Bacteria</taxon>
        <taxon>Pseudomonadati</taxon>
        <taxon>Bacteroidota</taxon>
        <taxon>Flavobacteriia</taxon>
        <taxon>Flavobacteriales</taxon>
        <taxon>Weeksellaceae</taxon>
        <taxon>Chryseobacterium group</taxon>
        <taxon>Chryseobacterium</taxon>
    </lineage>
</organism>
<feature type="transmembrane region" description="Helical" evidence="1">
    <location>
        <begin position="12"/>
        <end position="33"/>
    </location>
</feature>
<comment type="caution">
    <text evidence="2">The sequence shown here is derived from an EMBL/GenBank/DDBJ whole genome shotgun (WGS) entry which is preliminary data.</text>
</comment>
<dbReference type="Proteomes" id="UP000321150">
    <property type="component" value="Unassembled WGS sequence"/>
</dbReference>
<feature type="transmembrane region" description="Helical" evidence="1">
    <location>
        <begin position="224"/>
        <end position="249"/>
    </location>
</feature>
<dbReference type="EMBL" id="BJYI01000020">
    <property type="protein sequence ID" value="GEN73818.1"/>
    <property type="molecule type" value="Genomic_DNA"/>
</dbReference>
<dbReference type="AlphaFoldDB" id="A0A511YF45"/>
<feature type="transmembrane region" description="Helical" evidence="1">
    <location>
        <begin position="39"/>
        <end position="59"/>
    </location>
</feature>
<dbReference type="RefSeq" id="WP_111960957.1">
    <property type="nucleotide sequence ID" value="NZ_BJYI01000020.1"/>
</dbReference>
<feature type="transmembrane region" description="Helical" evidence="1">
    <location>
        <begin position="303"/>
        <end position="319"/>
    </location>
</feature>
<feature type="transmembrane region" description="Helical" evidence="1">
    <location>
        <begin position="143"/>
        <end position="165"/>
    </location>
</feature>
<keyword evidence="1" id="KW-0812">Transmembrane</keyword>
<keyword evidence="1" id="KW-1133">Transmembrane helix</keyword>
<evidence type="ECO:0000313" key="3">
    <source>
        <dbReference type="Proteomes" id="UP000321150"/>
    </source>
</evidence>
<feature type="transmembrane region" description="Helical" evidence="1">
    <location>
        <begin position="261"/>
        <end position="282"/>
    </location>
</feature>
<protein>
    <recommendedName>
        <fullName evidence="4">Glycosyltransferase RgtA/B/C/D-like domain-containing protein</fullName>
    </recommendedName>
</protein>
<evidence type="ECO:0000256" key="1">
    <source>
        <dbReference type="SAM" id="Phobius"/>
    </source>
</evidence>